<evidence type="ECO:0000313" key="3">
    <source>
        <dbReference type="EnsemblPlants" id="Pp3c2_19000V3.1"/>
    </source>
</evidence>
<evidence type="ECO:0000313" key="2">
    <source>
        <dbReference type="EMBL" id="PNR60123.1"/>
    </source>
</evidence>
<evidence type="ECO:0000256" key="1">
    <source>
        <dbReference type="SAM" id="MobiDB-lite"/>
    </source>
</evidence>
<dbReference type="EMBL" id="ABEU02000002">
    <property type="protein sequence ID" value="PNR60123.1"/>
    <property type="molecule type" value="Genomic_DNA"/>
</dbReference>
<dbReference type="Proteomes" id="UP000006727">
    <property type="component" value="Chromosome 2"/>
</dbReference>
<dbReference type="AlphaFoldDB" id="A0A2K1L276"/>
<reference evidence="2 4" key="2">
    <citation type="journal article" date="2018" name="Plant J.">
        <title>The Physcomitrella patens chromosome-scale assembly reveals moss genome structure and evolution.</title>
        <authorList>
            <person name="Lang D."/>
            <person name="Ullrich K.K."/>
            <person name="Murat F."/>
            <person name="Fuchs J."/>
            <person name="Jenkins J."/>
            <person name="Haas F.B."/>
            <person name="Piednoel M."/>
            <person name="Gundlach H."/>
            <person name="Van Bel M."/>
            <person name="Meyberg R."/>
            <person name="Vives C."/>
            <person name="Morata J."/>
            <person name="Symeonidi A."/>
            <person name="Hiss M."/>
            <person name="Muchero W."/>
            <person name="Kamisugi Y."/>
            <person name="Saleh O."/>
            <person name="Blanc G."/>
            <person name="Decker E.L."/>
            <person name="van Gessel N."/>
            <person name="Grimwood J."/>
            <person name="Hayes R.D."/>
            <person name="Graham S.W."/>
            <person name="Gunter L.E."/>
            <person name="McDaniel S.F."/>
            <person name="Hoernstein S.N.W."/>
            <person name="Larsson A."/>
            <person name="Li F.W."/>
            <person name="Perroud P.F."/>
            <person name="Phillips J."/>
            <person name="Ranjan P."/>
            <person name="Rokshar D.S."/>
            <person name="Rothfels C.J."/>
            <person name="Schneider L."/>
            <person name="Shu S."/>
            <person name="Stevenson D.W."/>
            <person name="Thummler F."/>
            <person name="Tillich M."/>
            <person name="Villarreal Aguilar J.C."/>
            <person name="Widiez T."/>
            <person name="Wong G.K."/>
            <person name="Wymore A."/>
            <person name="Zhang Y."/>
            <person name="Zimmer A.D."/>
            <person name="Quatrano R.S."/>
            <person name="Mayer K.F.X."/>
            <person name="Goodstein D."/>
            <person name="Casacuberta J.M."/>
            <person name="Vandepoele K."/>
            <person name="Reski R."/>
            <person name="Cuming A.C."/>
            <person name="Tuskan G.A."/>
            <person name="Maumus F."/>
            <person name="Salse J."/>
            <person name="Schmutz J."/>
            <person name="Rensing S.A."/>
        </authorList>
    </citation>
    <scope>NUCLEOTIDE SEQUENCE [LARGE SCALE GENOMIC DNA]</scope>
    <source>
        <strain evidence="3 4">cv. Gransden 2004</strain>
    </source>
</reference>
<keyword evidence="4" id="KW-1185">Reference proteome</keyword>
<reference evidence="2 4" key="1">
    <citation type="journal article" date="2008" name="Science">
        <title>The Physcomitrella genome reveals evolutionary insights into the conquest of land by plants.</title>
        <authorList>
            <person name="Rensing S."/>
            <person name="Lang D."/>
            <person name="Zimmer A."/>
            <person name="Terry A."/>
            <person name="Salamov A."/>
            <person name="Shapiro H."/>
            <person name="Nishiyama T."/>
            <person name="Perroud P.-F."/>
            <person name="Lindquist E."/>
            <person name="Kamisugi Y."/>
            <person name="Tanahashi T."/>
            <person name="Sakakibara K."/>
            <person name="Fujita T."/>
            <person name="Oishi K."/>
            <person name="Shin-I T."/>
            <person name="Kuroki Y."/>
            <person name="Toyoda A."/>
            <person name="Suzuki Y."/>
            <person name="Hashimoto A."/>
            <person name="Yamaguchi K."/>
            <person name="Sugano A."/>
            <person name="Kohara Y."/>
            <person name="Fujiyama A."/>
            <person name="Anterola A."/>
            <person name="Aoki S."/>
            <person name="Ashton N."/>
            <person name="Barbazuk W.B."/>
            <person name="Barker E."/>
            <person name="Bennetzen J."/>
            <person name="Bezanilla M."/>
            <person name="Blankenship R."/>
            <person name="Cho S.H."/>
            <person name="Dutcher S."/>
            <person name="Estelle M."/>
            <person name="Fawcett J.A."/>
            <person name="Gundlach H."/>
            <person name="Hanada K."/>
            <person name="Heyl A."/>
            <person name="Hicks K.A."/>
            <person name="Hugh J."/>
            <person name="Lohr M."/>
            <person name="Mayer K."/>
            <person name="Melkozernov A."/>
            <person name="Murata T."/>
            <person name="Nelson D."/>
            <person name="Pils B."/>
            <person name="Prigge M."/>
            <person name="Reiss B."/>
            <person name="Renner T."/>
            <person name="Rombauts S."/>
            <person name="Rushton P."/>
            <person name="Sanderfoot A."/>
            <person name="Schween G."/>
            <person name="Shiu S.-H."/>
            <person name="Stueber K."/>
            <person name="Theodoulou F.L."/>
            <person name="Tu H."/>
            <person name="Van de Peer Y."/>
            <person name="Verrier P.J."/>
            <person name="Waters E."/>
            <person name="Wood A."/>
            <person name="Yang L."/>
            <person name="Cove D."/>
            <person name="Cuming A."/>
            <person name="Hasebe M."/>
            <person name="Lucas S."/>
            <person name="Mishler D.B."/>
            <person name="Reski R."/>
            <person name="Grigoriev I."/>
            <person name="Quatrano R.S."/>
            <person name="Boore J.L."/>
        </authorList>
    </citation>
    <scope>NUCLEOTIDE SEQUENCE [LARGE SCALE GENOMIC DNA]</scope>
    <source>
        <strain evidence="3 4">cv. Gransden 2004</strain>
    </source>
</reference>
<feature type="region of interest" description="Disordered" evidence="1">
    <location>
        <begin position="12"/>
        <end position="41"/>
    </location>
</feature>
<dbReference type="InParanoid" id="A0A2K1L276"/>
<organism evidence="2">
    <name type="scientific">Physcomitrium patens</name>
    <name type="common">Spreading-leaved earth moss</name>
    <name type="synonym">Physcomitrella patens</name>
    <dbReference type="NCBI Taxonomy" id="3218"/>
    <lineage>
        <taxon>Eukaryota</taxon>
        <taxon>Viridiplantae</taxon>
        <taxon>Streptophyta</taxon>
        <taxon>Embryophyta</taxon>
        <taxon>Bryophyta</taxon>
        <taxon>Bryophytina</taxon>
        <taxon>Bryopsida</taxon>
        <taxon>Funariidae</taxon>
        <taxon>Funariales</taxon>
        <taxon>Funariaceae</taxon>
        <taxon>Physcomitrium</taxon>
    </lineage>
</organism>
<gene>
    <name evidence="2" type="ORF">PHYPA_002916</name>
</gene>
<name>A0A2K1L276_PHYPA</name>
<evidence type="ECO:0000313" key="4">
    <source>
        <dbReference type="Proteomes" id="UP000006727"/>
    </source>
</evidence>
<dbReference type="PaxDb" id="3218-PP1S343_62V6.1"/>
<reference evidence="3" key="3">
    <citation type="submission" date="2020-12" db="UniProtKB">
        <authorList>
            <consortium name="EnsemblPlants"/>
        </authorList>
    </citation>
    <scope>IDENTIFICATION</scope>
</reference>
<accession>A0A2K1L276</accession>
<proteinExistence type="predicted"/>
<protein>
    <submittedName>
        <fullName evidence="2 3">Uncharacterized protein</fullName>
    </submittedName>
</protein>
<sequence length="127" mass="12904">MVSLKEKSEKVLELLGLGGSEGSRHTTGSGPNPPPPTSQQAVVLPDHMDGWDAPEGVDDEQSSGKISDQVEILIKAGGGSLASAASDVLLGGLGWKGTAKPSVETTARSTGAESCSASLGNIFYILI</sequence>
<dbReference type="Gramene" id="Pp3c2_19000V3.1">
    <property type="protein sequence ID" value="Pp3c2_19000V3.1"/>
    <property type="gene ID" value="Pp3c2_19000"/>
</dbReference>
<dbReference type="EnsemblPlants" id="Pp3c2_19000V3.1">
    <property type="protein sequence ID" value="Pp3c2_19000V3.1"/>
    <property type="gene ID" value="Pp3c2_19000"/>
</dbReference>